<dbReference type="Gene3D" id="3.30.420.10">
    <property type="entry name" value="Ribonuclease H-like superfamily/Ribonuclease H"/>
    <property type="match status" value="1"/>
</dbReference>
<reference evidence="2" key="2">
    <citation type="submission" date="2024-04" db="EMBL/GenBank/DDBJ databases">
        <authorList>
            <person name="Chen Y."/>
            <person name="Shah S."/>
            <person name="Dougan E. K."/>
            <person name="Thang M."/>
            <person name="Chan C."/>
        </authorList>
    </citation>
    <scope>NUCLEOTIDE SEQUENCE [LARGE SCALE GENOMIC DNA]</scope>
</reference>
<gene>
    <name evidence="1" type="ORF">C1SCF055_LOCUS16603</name>
</gene>
<dbReference type="EMBL" id="CAMXCT030001380">
    <property type="protein sequence ID" value="CAL4776846.1"/>
    <property type="molecule type" value="Genomic_DNA"/>
</dbReference>
<organism evidence="1">
    <name type="scientific">Cladocopium goreaui</name>
    <dbReference type="NCBI Taxonomy" id="2562237"/>
    <lineage>
        <taxon>Eukaryota</taxon>
        <taxon>Sar</taxon>
        <taxon>Alveolata</taxon>
        <taxon>Dinophyceae</taxon>
        <taxon>Suessiales</taxon>
        <taxon>Symbiodiniaceae</taxon>
        <taxon>Cladocopium</taxon>
    </lineage>
</organism>
<dbReference type="SUPFAM" id="SSF53098">
    <property type="entry name" value="Ribonuclease H-like"/>
    <property type="match status" value="1"/>
</dbReference>
<evidence type="ECO:0000313" key="1">
    <source>
        <dbReference type="EMBL" id="CAI3989534.1"/>
    </source>
</evidence>
<dbReference type="AlphaFoldDB" id="A0A9P1CD59"/>
<proteinExistence type="predicted"/>
<dbReference type="GO" id="GO:0003676">
    <property type="term" value="F:nucleic acid binding"/>
    <property type="evidence" value="ECO:0007669"/>
    <property type="project" value="InterPro"/>
</dbReference>
<keyword evidence="3" id="KW-0808">Transferase</keyword>
<dbReference type="OrthoDB" id="439315at2759"/>
<accession>A0A9P1CD59</accession>
<dbReference type="InterPro" id="IPR012337">
    <property type="entry name" value="RNaseH-like_sf"/>
</dbReference>
<protein>
    <submittedName>
        <fullName evidence="3">Non-specific serine/threonine protein kinase</fullName>
    </submittedName>
</protein>
<dbReference type="InterPro" id="IPR036397">
    <property type="entry name" value="RNaseH_sf"/>
</dbReference>
<keyword evidence="3" id="KW-0723">Serine/threonine-protein kinase</keyword>
<keyword evidence="4" id="KW-1185">Reference proteome</keyword>
<keyword evidence="3" id="KW-0418">Kinase</keyword>
<dbReference type="EMBL" id="CAMXCT020001380">
    <property type="protein sequence ID" value="CAL1142909.1"/>
    <property type="molecule type" value="Genomic_DNA"/>
</dbReference>
<sequence>MARCGKRGNAMLFGHVYCGDFNLLGGKLQELQISYFPNRYELVPEGIIPLRDELPRGSLDSLLREFGVERHGTPHTAGSDALATLELYFQVTQDGPKRFRSIAYSEASTATSFHTDGTGYSYNYWTEDSQGYPPSDLPSWEEALWHSAEDLKNGRISGQWPLLSTPGPQDVELGGCCATRWLKEPVEQACQPEAFCSNCGCGHELFRNGLWAAMPILVTGTRSTGHSGDRTGAEAECQAPNLVTTGLDGSVLVWAVPVQPATTVVPTVEHITSEMKLGSKLKLCN</sequence>
<evidence type="ECO:0000313" key="4">
    <source>
        <dbReference type="Proteomes" id="UP001152797"/>
    </source>
</evidence>
<comment type="caution">
    <text evidence="1">The sequence shown here is derived from an EMBL/GenBank/DDBJ whole genome shotgun (WGS) entry which is preliminary data.</text>
</comment>
<evidence type="ECO:0000313" key="3">
    <source>
        <dbReference type="EMBL" id="CAL4776846.1"/>
    </source>
</evidence>
<dbReference type="EMBL" id="CAMXCT010001380">
    <property type="protein sequence ID" value="CAI3989534.1"/>
    <property type="molecule type" value="Genomic_DNA"/>
</dbReference>
<dbReference type="GO" id="GO:0004674">
    <property type="term" value="F:protein serine/threonine kinase activity"/>
    <property type="evidence" value="ECO:0007669"/>
    <property type="project" value="UniProtKB-KW"/>
</dbReference>
<dbReference type="Proteomes" id="UP001152797">
    <property type="component" value="Unassembled WGS sequence"/>
</dbReference>
<name>A0A9P1CD59_9DINO</name>
<reference evidence="1" key="1">
    <citation type="submission" date="2022-10" db="EMBL/GenBank/DDBJ databases">
        <authorList>
            <person name="Chen Y."/>
            <person name="Dougan E. K."/>
            <person name="Chan C."/>
            <person name="Rhodes N."/>
            <person name="Thang M."/>
        </authorList>
    </citation>
    <scope>NUCLEOTIDE SEQUENCE</scope>
</reference>
<evidence type="ECO:0000313" key="2">
    <source>
        <dbReference type="EMBL" id="CAL1142909.1"/>
    </source>
</evidence>